<dbReference type="EMBL" id="JACJJL010000020">
    <property type="protein sequence ID" value="MBM6662397.1"/>
    <property type="molecule type" value="Genomic_DNA"/>
</dbReference>
<evidence type="ECO:0000256" key="8">
    <source>
        <dbReference type="SAM" id="SignalP"/>
    </source>
</evidence>
<dbReference type="PROSITE" id="PS00018">
    <property type="entry name" value="EF_HAND_1"/>
    <property type="match status" value="1"/>
</dbReference>
<dbReference type="SUPFAM" id="SSF56935">
    <property type="entry name" value="Porins"/>
    <property type="match status" value="1"/>
</dbReference>
<dbReference type="InterPro" id="IPR039426">
    <property type="entry name" value="TonB-dep_rcpt-like"/>
</dbReference>
<keyword evidence="3 7" id="KW-1134">Transmembrane beta strand</keyword>
<dbReference type="InterPro" id="IPR012910">
    <property type="entry name" value="Plug_dom"/>
</dbReference>
<evidence type="ECO:0000256" key="1">
    <source>
        <dbReference type="ARBA" id="ARBA00004571"/>
    </source>
</evidence>
<evidence type="ECO:0000313" key="10">
    <source>
        <dbReference type="EMBL" id="MBM6662397.1"/>
    </source>
</evidence>
<sequence>MDKIRNIFAVVLLCLVQQALAQKTVSGTVTEDFGGSSEPCIGVNVTFQNAQKRIITGTVTDFNGKYSIKVPEEEKGQLTLVFSYIGMKSQSYKYTGQTTLNVKMSGNATEIKEVTVQGKRGSRNEMGVTERQMAFATQKINMSDITAVSPVTSIEEALQGQLGGVDILAAGDPGAKSTIRIRGTATLNSNADPLIVINGVPYSTDIDDSFDFNTANQEDFAQMLSLNPNDIESIEVLKDAASTAVYGTGGANGVLLITTKKGAMGKTRFSFSTKNSFKFEPESMPMLSGNDYVAYIQDAIWNSANAQGLSGQSGLLEYLYDTPEIGYNPDWRYFDEYNQNTDWLSYITQNAFTTDNSFSMSGGGEKATYRYSLSYLSEGGTTKGTGLTRLNTSLDIGYRFSEKITVNAEYTYSDSKKKAPWSENLRAEAMRKMPNKSPYYIDDETGAMTGTYFTRQNDEEFQGAFSSKDDGSNAKNFHPIIMAEDSYSNLRTREQKINVRGNYYPMEHLQFNGYVSMKYKTQRTESFLPQTATGATIENTFANRATNSYTNNFSLQTELKGMYNNSWNDNKHQFTATAIWRTSQSRSSTSSASRYNVASASLADPASGSGILLSQGSGTSEVRKLSGIGSVVYTLLDRYTINGTVNYEGNSSISRAHRWGIFPAVGVSWQFADEPFMKWSKDVLTEWKWRLSYGESGNTPSGTSPYVGTYVSEGMYMEGNAVTASTMQLNNLKWERSTEWNFGFDFNLWNGKLTGSFDYYNKKTNDLLQKDYVVSSYLGYTNHELKYYNAGSLRNKGVEFRADWQALDTKDWKLKVNFNISHNENEILSMPGYSEENYSFENGEYAMRIVRGTSVGSFFGYKYLGVYQNTEDTYAKDAEGNVMHDLQGNPVIMSNGTYRCYPGDAKYEDLNKDGKIDKNDITYIGNSNPQLQGGGGFNLRYKNWSLTVFMHYRLGQKIVNRARMNAESMIGSDNQSTAVLRRWRNEGDQTDIPRALWDYGLNYLGSDRFVEDCSFLRLKTLSLSYNLPKTFCQNLGLTSANVYITGYDLFTITNYTGQDPEVNLPSNVTDLAEDNSQTPRSRRVAMGVTINF</sequence>
<evidence type="ECO:0000313" key="11">
    <source>
        <dbReference type="Proteomes" id="UP000764045"/>
    </source>
</evidence>
<comment type="caution">
    <text evidence="10">The sequence shown here is derived from an EMBL/GenBank/DDBJ whole genome shotgun (WGS) entry which is preliminary data.</text>
</comment>
<evidence type="ECO:0000256" key="4">
    <source>
        <dbReference type="ARBA" id="ARBA00022692"/>
    </source>
</evidence>
<keyword evidence="5 7" id="KW-0472">Membrane</keyword>
<keyword evidence="8" id="KW-0732">Signal</keyword>
<dbReference type="Proteomes" id="UP000764045">
    <property type="component" value="Unassembled WGS sequence"/>
</dbReference>
<proteinExistence type="inferred from homology"/>
<feature type="signal peptide" evidence="8">
    <location>
        <begin position="1"/>
        <end position="21"/>
    </location>
</feature>
<evidence type="ECO:0000256" key="2">
    <source>
        <dbReference type="ARBA" id="ARBA00022448"/>
    </source>
</evidence>
<keyword evidence="11" id="KW-1185">Reference proteome</keyword>
<dbReference type="SUPFAM" id="SSF49464">
    <property type="entry name" value="Carboxypeptidase regulatory domain-like"/>
    <property type="match status" value="1"/>
</dbReference>
<dbReference type="InterPro" id="IPR008969">
    <property type="entry name" value="CarboxyPept-like_regulatory"/>
</dbReference>
<keyword evidence="2 7" id="KW-0813">Transport</keyword>
<dbReference type="NCBIfam" id="TIGR04056">
    <property type="entry name" value="OMP_RagA_SusC"/>
    <property type="match status" value="1"/>
</dbReference>
<dbReference type="Gene3D" id="2.170.130.10">
    <property type="entry name" value="TonB-dependent receptor, plug domain"/>
    <property type="match status" value="1"/>
</dbReference>
<feature type="domain" description="TonB-dependent receptor plug" evidence="9">
    <location>
        <begin position="131"/>
        <end position="254"/>
    </location>
</feature>
<dbReference type="GO" id="GO:0009279">
    <property type="term" value="C:cell outer membrane"/>
    <property type="evidence" value="ECO:0007669"/>
    <property type="project" value="UniProtKB-SubCell"/>
</dbReference>
<protein>
    <submittedName>
        <fullName evidence="10">SusC/RagA family TonB-linked outer membrane protein</fullName>
    </submittedName>
</protein>
<dbReference type="InterPro" id="IPR037066">
    <property type="entry name" value="Plug_dom_sf"/>
</dbReference>
<dbReference type="InterPro" id="IPR018247">
    <property type="entry name" value="EF_Hand_1_Ca_BS"/>
</dbReference>
<comment type="similarity">
    <text evidence="7">Belongs to the TonB-dependent receptor family.</text>
</comment>
<accession>A0A939B5R9</accession>
<keyword evidence="4 7" id="KW-0812">Transmembrane</keyword>
<gene>
    <name evidence="10" type="ORF">H6B30_11655</name>
</gene>
<reference evidence="10 11" key="1">
    <citation type="journal article" date="2021" name="Sci. Rep.">
        <title>The distribution of antibiotic resistance genes in chicken gut microbiota commensals.</title>
        <authorList>
            <person name="Juricova H."/>
            <person name="Matiasovicova J."/>
            <person name="Kubasova T."/>
            <person name="Cejkova D."/>
            <person name="Rychlik I."/>
        </authorList>
    </citation>
    <scope>NUCLEOTIDE SEQUENCE [LARGE SCALE GENOMIC DNA]</scope>
    <source>
        <strain evidence="10 11">An819</strain>
    </source>
</reference>
<dbReference type="Gene3D" id="2.40.170.20">
    <property type="entry name" value="TonB-dependent receptor, beta-barrel domain"/>
    <property type="match status" value="1"/>
</dbReference>
<dbReference type="PROSITE" id="PS52016">
    <property type="entry name" value="TONB_DEPENDENT_REC_3"/>
    <property type="match status" value="1"/>
</dbReference>
<name>A0A939B5R9_9BACT</name>
<keyword evidence="6 7" id="KW-0998">Cell outer membrane</keyword>
<evidence type="ECO:0000256" key="5">
    <source>
        <dbReference type="ARBA" id="ARBA00023136"/>
    </source>
</evidence>
<evidence type="ECO:0000256" key="6">
    <source>
        <dbReference type="ARBA" id="ARBA00023237"/>
    </source>
</evidence>
<evidence type="ECO:0000259" key="9">
    <source>
        <dbReference type="Pfam" id="PF07715"/>
    </source>
</evidence>
<evidence type="ECO:0000256" key="3">
    <source>
        <dbReference type="ARBA" id="ARBA00022452"/>
    </source>
</evidence>
<dbReference type="InterPro" id="IPR023996">
    <property type="entry name" value="TonB-dep_OMP_SusC/RagA"/>
</dbReference>
<dbReference type="Pfam" id="PF13715">
    <property type="entry name" value="CarbopepD_reg_2"/>
    <property type="match status" value="1"/>
</dbReference>
<comment type="subcellular location">
    <subcellularLocation>
        <location evidence="1 7">Cell outer membrane</location>
        <topology evidence="1 7">Multi-pass membrane protein</topology>
    </subcellularLocation>
</comment>
<dbReference type="InterPro" id="IPR036942">
    <property type="entry name" value="Beta-barrel_TonB_sf"/>
</dbReference>
<feature type="chain" id="PRO_5037336075" evidence="8">
    <location>
        <begin position="22"/>
        <end position="1092"/>
    </location>
</feature>
<dbReference type="NCBIfam" id="TIGR04057">
    <property type="entry name" value="SusC_RagA_signa"/>
    <property type="match status" value="1"/>
</dbReference>
<dbReference type="RefSeq" id="WP_205110778.1">
    <property type="nucleotide sequence ID" value="NZ_JACJJL010000020.1"/>
</dbReference>
<evidence type="ECO:0000256" key="7">
    <source>
        <dbReference type="PROSITE-ProRule" id="PRU01360"/>
    </source>
</evidence>
<dbReference type="Pfam" id="PF07715">
    <property type="entry name" value="Plug"/>
    <property type="match status" value="1"/>
</dbReference>
<dbReference type="InterPro" id="IPR023997">
    <property type="entry name" value="TonB-dep_OMP_SusC/RagA_CS"/>
</dbReference>
<organism evidence="10 11">
    <name type="scientific">Marseilla massiliensis</name>
    <dbReference type="NCBI Taxonomy" id="1841864"/>
    <lineage>
        <taxon>Bacteria</taxon>
        <taxon>Pseudomonadati</taxon>
        <taxon>Bacteroidota</taxon>
        <taxon>Bacteroidia</taxon>
        <taxon>Bacteroidales</taxon>
        <taxon>Prevotellaceae</taxon>
        <taxon>Marseilla</taxon>
    </lineage>
</organism>
<dbReference type="AlphaFoldDB" id="A0A939B5R9"/>